<comment type="caution">
    <text evidence="8">The sequence shown here is derived from an EMBL/GenBank/DDBJ whole genome shotgun (WGS) entry which is preliminary data.</text>
</comment>
<feature type="transmembrane region" description="Helical" evidence="6">
    <location>
        <begin position="405"/>
        <end position="423"/>
    </location>
</feature>
<dbReference type="InterPro" id="IPR007016">
    <property type="entry name" value="O-antigen_ligase-rel_domated"/>
</dbReference>
<reference evidence="9" key="1">
    <citation type="journal article" date="2015" name="Genome Announc.">
        <title>Draft Genome Sequence of an Anaerobic Ammonium-Oxidizing Bacterium, "Candidatus Brocadia sinica".</title>
        <authorList>
            <person name="Oshiki M."/>
            <person name="Shinyako-Hata K."/>
            <person name="Satoh H."/>
            <person name="Okabe S."/>
        </authorList>
    </citation>
    <scope>NUCLEOTIDE SEQUENCE [LARGE SCALE GENOMIC DNA]</scope>
    <source>
        <strain evidence="9">JPN1</strain>
    </source>
</reference>
<keyword evidence="3 6" id="KW-1133">Transmembrane helix</keyword>
<proteinExistence type="predicted"/>
<name>A0ABQ0JWJ3_9BACT</name>
<feature type="transmembrane region" description="Helical" evidence="6">
    <location>
        <begin position="132"/>
        <end position="152"/>
    </location>
</feature>
<feature type="transmembrane region" description="Helical" evidence="6">
    <location>
        <begin position="443"/>
        <end position="462"/>
    </location>
</feature>
<gene>
    <name evidence="8" type="ORF">BROSI_A1575</name>
</gene>
<feature type="transmembrane region" description="Helical" evidence="6">
    <location>
        <begin position="191"/>
        <end position="210"/>
    </location>
</feature>
<dbReference type="Proteomes" id="UP000032309">
    <property type="component" value="Unassembled WGS sequence"/>
</dbReference>
<feature type="region of interest" description="Disordered" evidence="5">
    <location>
        <begin position="495"/>
        <end position="519"/>
    </location>
</feature>
<protein>
    <submittedName>
        <fullName evidence="8">ABC-type dipeptide/oligopeptide/nickel transport systems permease components</fullName>
    </submittedName>
</protein>
<evidence type="ECO:0000256" key="3">
    <source>
        <dbReference type="ARBA" id="ARBA00022989"/>
    </source>
</evidence>
<dbReference type="PANTHER" id="PTHR37422:SF13">
    <property type="entry name" value="LIPOPOLYSACCHARIDE BIOSYNTHESIS PROTEIN PA4999-RELATED"/>
    <property type="match status" value="1"/>
</dbReference>
<accession>A0ABQ0JWJ3</accession>
<organism evidence="8 9">
    <name type="scientific">Candidatus Brocadia sinica JPN1</name>
    <dbReference type="NCBI Taxonomy" id="1197129"/>
    <lineage>
        <taxon>Bacteria</taxon>
        <taxon>Pseudomonadati</taxon>
        <taxon>Planctomycetota</taxon>
        <taxon>Candidatus Brocadiia</taxon>
        <taxon>Candidatus Brocadiales</taxon>
        <taxon>Candidatus Brocadiaceae</taxon>
        <taxon>Candidatus Brocadia</taxon>
    </lineage>
</organism>
<evidence type="ECO:0000256" key="4">
    <source>
        <dbReference type="ARBA" id="ARBA00023136"/>
    </source>
</evidence>
<dbReference type="InterPro" id="IPR051533">
    <property type="entry name" value="WaaL-like"/>
</dbReference>
<feature type="transmembrane region" description="Helical" evidence="6">
    <location>
        <begin position="251"/>
        <end position="268"/>
    </location>
</feature>
<feature type="transmembrane region" description="Helical" evidence="6">
    <location>
        <begin position="280"/>
        <end position="312"/>
    </location>
</feature>
<evidence type="ECO:0000313" key="8">
    <source>
        <dbReference type="EMBL" id="GAN33058.1"/>
    </source>
</evidence>
<dbReference type="EMBL" id="BAFN01000001">
    <property type="protein sequence ID" value="GAN33058.1"/>
    <property type="molecule type" value="Genomic_DNA"/>
</dbReference>
<comment type="subcellular location">
    <subcellularLocation>
        <location evidence="1">Membrane</location>
        <topology evidence="1">Multi-pass membrane protein</topology>
    </subcellularLocation>
</comment>
<keyword evidence="9" id="KW-1185">Reference proteome</keyword>
<evidence type="ECO:0000256" key="5">
    <source>
        <dbReference type="SAM" id="MobiDB-lite"/>
    </source>
</evidence>
<dbReference type="PANTHER" id="PTHR37422">
    <property type="entry name" value="TEICHURONIC ACID BIOSYNTHESIS PROTEIN TUAE"/>
    <property type="match status" value="1"/>
</dbReference>
<dbReference type="Pfam" id="PF04932">
    <property type="entry name" value="Wzy_C"/>
    <property type="match status" value="1"/>
</dbReference>
<feature type="domain" description="O-antigen ligase-related" evidence="7">
    <location>
        <begin position="283"/>
        <end position="415"/>
    </location>
</feature>
<evidence type="ECO:0000256" key="2">
    <source>
        <dbReference type="ARBA" id="ARBA00022692"/>
    </source>
</evidence>
<evidence type="ECO:0000256" key="6">
    <source>
        <dbReference type="SAM" id="Phobius"/>
    </source>
</evidence>
<keyword evidence="2 6" id="KW-0812">Transmembrane</keyword>
<feature type="transmembrane region" description="Helical" evidence="6">
    <location>
        <begin position="12"/>
        <end position="32"/>
    </location>
</feature>
<evidence type="ECO:0000313" key="9">
    <source>
        <dbReference type="Proteomes" id="UP000032309"/>
    </source>
</evidence>
<feature type="transmembrane region" description="Helical" evidence="6">
    <location>
        <begin position="158"/>
        <end position="179"/>
    </location>
</feature>
<evidence type="ECO:0000256" key="1">
    <source>
        <dbReference type="ARBA" id="ARBA00004141"/>
    </source>
</evidence>
<dbReference type="RefSeq" id="WP_052563121.1">
    <property type="nucleotide sequence ID" value="NZ_BAFN01000001.1"/>
</dbReference>
<feature type="transmembrane region" description="Helical" evidence="6">
    <location>
        <begin position="52"/>
        <end position="71"/>
    </location>
</feature>
<keyword evidence="4 6" id="KW-0472">Membrane</keyword>
<feature type="transmembrane region" description="Helical" evidence="6">
    <location>
        <begin position="318"/>
        <end position="339"/>
    </location>
</feature>
<feature type="transmembrane region" description="Helical" evidence="6">
    <location>
        <begin position="83"/>
        <end position="101"/>
    </location>
</feature>
<sequence length="519" mass="58945">MRVSVLPLSRILFFPLLWGGFAGAFLVLDPLLANILAKMLDISIEGTNIFKLYPYEVSSLLFFFSLFLPFIKKFILLTKRHTEKVFITLFFGGMHITSLTTLVKIDLTELVMMVSLFALFSQSVVKDKRLCISLLDIFNMAFVASALVSFMNARIVPFVIYAPTLVKFILILFLLLNFIHSRELFVFAVKCIVVLTCISSLIGIGQGILFKTTGLLFIGPVDKKNLSLMFEMTSQGPFLRIPAFFGTYKPFTFFLNTAILIVFNYFIYNGPFALKKRFTLISSFLLMITALLLTFSKDGFLSLFIGLIFSISVRWSKFIIHGFFCTLIAGIAIYLTGFLDDIFRAISADCHWGEYRIRLQLAREGIHGFIHRHPFIGVGVSDVYRYTSHYLHWAVHNAFIEAADAVGILGFFFYIVLLSYTFYNLIKVSLTDKSLINTWINRGLFSGFIAYIVTIQFHPFFYERFTWVYMGIVNAYVIIVKKKSQKPDILLTPKYPSPRHSPAPGEGTFPPLTGGIQGG</sequence>
<evidence type="ECO:0000259" key="7">
    <source>
        <dbReference type="Pfam" id="PF04932"/>
    </source>
</evidence>